<dbReference type="GO" id="GO:0007283">
    <property type="term" value="P:spermatogenesis"/>
    <property type="evidence" value="ECO:0007669"/>
    <property type="project" value="TreeGrafter"/>
</dbReference>
<dbReference type="Ensembl" id="ENSHHUT00000033053.1">
    <property type="protein sequence ID" value="ENSHHUP00000031749.1"/>
    <property type="gene ID" value="ENSHHUG00000020161.1"/>
</dbReference>
<dbReference type="Proteomes" id="UP000314982">
    <property type="component" value="Unassembled WGS sequence"/>
</dbReference>
<dbReference type="STRING" id="62062.ENSHHUP00000031749"/>
<dbReference type="GO" id="GO:0034587">
    <property type="term" value="P:piRNA processing"/>
    <property type="evidence" value="ECO:0007669"/>
    <property type="project" value="TreeGrafter"/>
</dbReference>
<evidence type="ECO:0000313" key="4">
    <source>
        <dbReference type="Proteomes" id="UP000314982"/>
    </source>
</evidence>
<reference evidence="4" key="1">
    <citation type="submission" date="2018-06" db="EMBL/GenBank/DDBJ databases">
        <title>Genome assembly of Danube salmon.</title>
        <authorList>
            <person name="Macqueen D.J."/>
            <person name="Gundappa M.K."/>
        </authorList>
    </citation>
    <scope>NUCLEOTIDE SEQUENCE [LARGE SCALE GENOMIC DNA]</scope>
</reference>
<reference evidence="3" key="2">
    <citation type="submission" date="2025-08" db="UniProtKB">
        <authorList>
            <consortium name="Ensembl"/>
        </authorList>
    </citation>
    <scope>IDENTIFICATION</scope>
</reference>
<dbReference type="PANTHER" id="PTHR46674:SF1">
    <property type="entry name" value="INACTIVE PEPTIDYL-PROLYL CIS-TRANS ISOMERASE FKBP6"/>
    <property type="match status" value="1"/>
</dbReference>
<dbReference type="InterPro" id="IPR042282">
    <property type="entry name" value="FKBP6/shu"/>
</dbReference>
<keyword evidence="4" id="KW-1185">Reference proteome</keyword>
<reference evidence="3" key="3">
    <citation type="submission" date="2025-09" db="UniProtKB">
        <authorList>
            <consortium name="Ensembl"/>
        </authorList>
    </citation>
    <scope>IDENTIFICATION</scope>
</reference>
<dbReference type="AlphaFoldDB" id="A0A4W5M1S7"/>
<dbReference type="PANTHER" id="PTHR46674">
    <property type="entry name" value="INACTIVE PEPTIDYL-PROLYL CIS-TRANS ISOMERASE FKBP6"/>
    <property type="match status" value="1"/>
</dbReference>
<dbReference type="GeneTree" id="ENSGT00940000179263"/>
<proteinExistence type="predicted"/>
<protein>
    <submittedName>
        <fullName evidence="3">Uncharacterized protein</fullName>
    </submittedName>
</protein>
<sequence>MLLTFLFPCQSPFHRLGQQMQDLLGDGGIQKEVVQPGEGLPVPRDSSVSINFSGFLEYSDQPFEITSHLKYPRMMKLGRAGYSDHEEGRVL</sequence>
<keyword evidence="1" id="KW-0677">Repeat</keyword>
<dbReference type="Gene3D" id="3.10.50.40">
    <property type="match status" value="1"/>
</dbReference>
<keyword evidence="2" id="KW-0802">TPR repeat</keyword>
<dbReference type="SUPFAM" id="SSF54534">
    <property type="entry name" value="FKBP-like"/>
    <property type="match status" value="1"/>
</dbReference>
<dbReference type="InterPro" id="IPR046357">
    <property type="entry name" value="PPIase_dom_sf"/>
</dbReference>
<dbReference type="GO" id="GO:0005737">
    <property type="term" value="C:cytoplasm"/>
    <property type="evidence" value="ECO:0007669"/>
    <property type="project" value="TreeGrafter"/>
</dbReference>
<dbReference type="GO" id="GO:0003755">
    <property type="term" value="F:peptidyl-prolyl cis-trans isomerase activity"/>
    <property type="evidence" value="ECO:0007669"/>
    <property type="project" value="InterPro"/>
</dbReference>
<dbReference type="GO" id="GO:0051879">
    <property type="term" value="F:Hsp90 protein binding"/>
    <property type="evidence" value="ECO:0007669"/>
    <property type="project" value="TreeGrafter"/>
</dbReference>
<evidence type="ECO:0000256" key="1">
    <source>
        <dbReference type="ARBA" id="ARBA00022737"/>
    </source>
</evidence>
<accession>A0A4W5M1S7</accession>
<name>A0A4W5M1S7_9TELE</name>
<evidence type="ECO:0000313" key="3">
    <source>
        <dbReference type="Ensembl" id="ENSHHUP00000031749.1"/>
    </source>
</evidence>
<organism evidence="3 4">
    <name type="scientific">Hucho hucho</name>
    <name type="common">huchen</name>
    <dbReference type="NCBI Taxonomy" id="62062"/>
    <lineage>
        <taxon>Eukaryota</taxon>
        <taxon>Metazoa</taxon>
        <taxon>Chordata</taxon>
        <taxon>Craniata</taxon>
        <taxon>Vertebrata</taxon>
        <taxon>Euteleostomi</taxon>
        <taxon>Actinopterygii</taxon>
        <taxon>Neopterygii</taxon>
        <taxon>Teleostei</taxon>
        <taxon>Protacanthopterygii</taxon>
        <taxon>Salmoniformes</taxon>
        <taxon>Salmonidae</taxon>
        <taxon>Salmoninae</taxon>
        <taxon>Hucho</taxon>
    </lineage>
</organism>
<evidence type="ECO:0000256" key="2">
    <source>
        <dbReference type="ARBA" id="ARBA00022803"/>
    </source>
</evidence>